<keyword evidence="3" id="KW-1185">Reference proteome</keyword>
<organism evidence="2 3">
    <name type="scientific">Rubrivivax benzoatilyticus</name>
    <dbReference type="NCBI Taxonomy" id="316997"/>
    <lineage>
        <taxon>Bacteria</taxon>
        <taxon>Pseudomonadati</taxon>
        <taxon>Pseudomonadota</taxon>
        <taxon>Betaproteobacteria</taxon>
        <taxon>Burkholderiales</taxon>
        <taxon>Sphaerotilaceae</taxon>
        <taxon>Rubrivivax</taxon>
    </lineage>
</organism>
<evidence type="ECO:0000313" key="3">
    <source>
        <dbReference type="Proteomes" id="UP000802098"/>
    </source>
</evidence>
<dbReference type="RefSeq" id="WP_029718526.1">
    <property type="nucleotide sequence ID" value="NZ_JAAOCD010000002.1"/>
</dbReference>
<dbReference type="InterPro" id="IPR021457">
    <property type="entry name" value="DUF3108"/>
</dbReference>
<dbReference type="Pfam" id="PF11306">
    <property type="entry name" value="DUF3108"/>
    <property type="match status" value="1"/>
</dbReference>
<accession>A0ABX0HWZ9</accession>
<dbReference type="Proteomes" id="UP000802098">
    <property type="component" value="Unassembled WGS sequence"/>
</dbReference>
<sequence length="366" mass="39579">MERRTRRRAALAVLALALVAVHLGLADALLQAGLVDAGAGVPRRLDVAFVRTLQPAPPPEAPATRPAPARRAPTAVAPVAAPAASEPASAPEPTAVAETQAPPETPVAVGDETLGPPPEPPVPLPGMPQPVASADAAAGAPPFEWPPSTQLSYTLTGHYRGPVQGEATVEWLRVGWQYQVIVEVKIGPSFAPLVTRRLSSDGEVTEHGLRPRRYDELTRAAFRDARQLTVHFDDHVIRLANGRELPMIDGVQDSASQFVQMTWLFITQPALLEPGRSVQLPLALPRRADTWTYDVIGRETVHAPFGDLDTVHVKPRGSARPGKDLTAEMWVAPTVQYLPVRIVIRQDDDTWVDLLIRQLPRQATPS</sequence>
<proteinExistence type="predicted"/>
<feature type="region of interest" description="Disordered" evidence="1">
    <location>
        <begin position="54"/>
        <end position="122"/>
    </location>
</feature>
<evidence type="ECO:0000313" key="2">
    <source>
        <dbReference type="EMBL" id="NHK97899.1"/>
    </source>
</evidence>
<dbReference type="EMBL" id="JAAOCD010000002">
    <property type="protein sequence ID" value="NHK97899.1"/>
    <property type="molecule type" value="Genomic_DNA"/>
</dbReference>
<evidence type="ECO:0000256" key="1">
    <source>
        <dbReference type="SAM" id="MobiDB-lite"/>
    </source>
</evidence>
<name>A0ABX0HWZ9_9BURK</name>
<comment type="caution">
    <text evidence="2">The sequence shown here is derived from an EMBL/GenBank/DDBJ whole genome shotgun (WGS) entry which is preliminary data.</text>
</comment>
<reference evidence="2 3" key="1">
    <citation type="submission" date="2020-03" db="EMBL/GenBank/DDBJ databases">
        <title>Rubrivivax benzoatilyticus JA2 (sequenced after 10 years sub-culturing).</title>
        <authorList>
            <person name="Gupta D."/>
            <person name="Chintalapati S."/>
            <person name="Chintalapati V.R."/>
        </authorList>
    </citation>
    <scope>NUCLEOTIDE SEQUENCE [LARGE SCALE GENOMIC DNA]</scope>
    <source>
        <strain evidence="2 3">JA2-Mal</strain>
    </source>
</reference>
<gene>
    <name evidence="2" type="ORF">G7087_05880</name>
</gene>
<protein>
    <submittedName>
        <fullName evidence="2">DUF3108 domain-containing protein</fullName>
    </submittedName>
</protein>
<feature type="compositionally biased region" description="Low complexity" evidence="1">
    <location>
        <begin position="62"/>
        <end position="97"/>
    </location>
</feature>